<dbReference type="InterPro" id="IPR004046">
    <property type="entry name" value="GST_C"/>
</dbReference>
<dbReference type="FunFam" id="1.20.1050.10:FF:000010">
    <property type="entry name" value="Maleylacetoacetate isomerase isoform 1"/>
    <property type="match status" value="1"/>
</dbReference>
<dbReference type="Gene3D" id="3.40.30.10">
    <property type="entry name" value="Glutaredoxin"/>
    <property type="match status" value="1"/>
</dbReference>
<dbReference type="SFLD" id="SFLDG00358">
    <property type="entry name" value="Main_(cytGST)"/>
    <property type="match status" value="1"/>
</dbReference>
<accession>A0A2G5HPG8</accession>
<dbReference type="InterPro" id="IPR036282">
    <property type="entry name" value="Glutathione-S-Trfase_C_sf"/>
</dbReference>
<name>A0A2G5HPG8_CERBT</name>
<dbReference type="SUPFAM" id="SSF47616">
    <property type="entry name" value="GST C-terminal domain-like"/>
    <property type="match status" value="1"/>
</dbReference>
<dbReference type="SFLD" id="SFLDS00019">
    <property type="entry name" value="Glutathione_Transferase_(cytos"/>
    <property type="match status" value="1"/>
</dbReference>
<dbReference type="InterPro" id="IPR040079">
    <property type="entry name" value="Glutathione_S-Trfase"/>
</dbReference>
<dbReference type="GO" id="GO:0006559">
    <property type="term" value="P:L-phenylalanine catabolic process"/>
    <property type="evidence" value="ECO:0007669"/>
    <property type="project" value="TreeGrafter"/>
</dbReference>
<dbReference type="NCBIfam" id="TIGR01262">
    <property type="entry name" value="maiA"/>
    <property type="match status" value="1"/>
</dbReference>
<evidence type="ECO:0000313" key="5">
    <source>
        <dbReference type="EMBL" id="WPB04627.1"/>
    </source>
</evidence>
<evidence type="ECO:0000313" key="6">
    <source>
        <dbReference type="Proteomes" id="UP000230605"/>
    </source>
</evidence>
<dbReference type="GO" id="GO:0004364">
    <property type="term" value="F:glutathione transferase activity"/>
    <property type="evidence" value="ECO:0007669"/>
    <property type="project" value="TreeGrafter"/>
</dbReference>
<evidence type="ECO:0000313" key="4">
    <source>
        <dbReference type="EMBL" id="PIA94112.1"/>
    </source>
</evidence>
<dbReference type="PROSITE" id="PS50404">
    <property type="entry name" value="GST_NTER"/>
    <property type="match status" value="1"/>
</dbReference>
<dbReference type="PANTHER" id="PTHR42673">
    <property type="entry name" value="MALEYLACETOACETATE ISOMERASE"/>
    <property type="match status" value="1"/>
</dbReference>
<dbReference type="Gene3D" id="1.20.1050.10">
    <property type="match status" value="1"/>
</dbReference>
<reference evidence="5 7" key="2">
    <citation type="submission" date="2023-09" db="EMBL/GenBank/DDBJ databases">
        <title>Complete-Gapless Cercospora beticola genome.</title>
        <authorList>
            <person name="Wyatt N.A."/>
            <person name="Spanner R.E."/>
            <person name="Bolton M.D."/>
        </authorList>
    </citation>
    <scope>NUCLEOTIDE SEQUENCE [LARGE SCALE GENOMIC DNA]</scope>
    <source>
        <strain evidence="5">Cb09-40</strain>
    </source>
</reference>
<dbReference type="SUPFAM" id="SSF52833">
    <property type="entry name" value="Thioredoxin-like"/>
    <property type="match status" value="1"/>
</dbReference>
<evidence type="ECO:0000256" key="1">
    <source>
        <dbReference type="ARBA" id="ARBA00010007"/>
    </source>
</evidence>
<dbReference type="EMBL" id="CP134189">
    <property type="protein sequence ID" value="WPB04627.1"/>
    <property type="molecule type" value="Genomic_DNA"/>
</dbReference>
<organism evidence="4 6">
    <name type="scientific">Cercospora beticola</name>
    <name type="common">Sugarbeet leaf spot fungus</name>
    <dbReference type="NCBI Taxonomy" id="122368"/>
    <lineage>
        <taxon>Eukaryota</taxon>
        <taxon>Fungi</taxon>
        <taxon>Dikarya</taxon>
        <taxon>Ascomycota</taxon>
        <taxon>Pezizomycotina</taxon>
        <taxon>Dothideomycetes</taxon>
        <taxon>Dothideomycetidae</taxon>
        <taxon>Mycosphaerellales</taxon>
        <taxon>Mycosphaerellaceae</taxon>
        <taxon>Cercospora</taxon>
    </lineage>
</organism>
<dbReference type="Pfam" id="PF13409">
    <property type="entry name" value="GST_N_2"/>
    <property type="match status" value="1"/>
</dbReference>
<gene>
    <name evidence="4" type="ORF">CB0940_08068</name>
    <name evidence="5" type="ORF">RHO25_009273</name>
</gene>
<reference evidence="4 6" key="1">
    <citation type="submission" date="2015-10" db="EMBL/GenBank/DDBJ databases">
        <title>The cercosporin biosynthetic gene cluster was horizontally transferred to several fungal lineages and shown to be expanded in Cercospora beticola based on microsynteny with recipient genomes.</title>
        <authorList>
            <person name="De Jonge R."/>
            <person name="Ebert M.K."/>
            <person name="Suttle J.C."/>
            <person name="Jurick Ii W.M."/>
            <person name="Secor G.A."/>
            <person name="Thomma B.P."/>
            <person name="Van De Peer Y."/>
            <person name="Bolton M.D."/>
        </authorList>
    </citation>
    <scope>NUCLEOTIDE SEQUENCE [LARGE SCALE GENOMIC DNA]</scope>
    <source>
        <strain evidence="4 6">09-40</strain>
    </source>
</reference>
<dbReference type="AlphaFoldDB" id="A0A2G5HPG8"/>
<dbReference type="OrthoDB" id="202840at2759"/>
<dbReference type="PANTHER" id="PTHR42673:SF4">
    <property type="entry name" value="MALEYLACETOACETATE ISOMERASE"/>
    <property type="match status" value="1"/>
</dbReference>
<dbReference type="InterPro" id="IPR005955">
    <property type="entry name" value="GST_Zeta"/>
</dbReference>
<evidence type="ECO:0000259" key="3">
    <source>
        <dbReference type="PROSITE" id="PS50405"/>
    </source>
</evidence>
<dbReference type="InterPro" id="IPR010987">
    <property type="entry name" value="Glutathione-S-Trfase_C-like"/>
</dbReference>
<evidence type="ECO:0000259" key="2">
    <source>
        <dbReference type="PROSITE" id="PS50404"/>
    </source>
</evidence>
<dbReference type="GO" id="GO:0006749">
    <property type="term" value="P:glutathione metabolic process"/>
    <property type="evidence" value="ECO:0007669"/>
    <property type="project" value="TreeGrafter"/>
</dbReference>
<dbReference type="EMBL" id="LKMD01000104">
    <property type="protein sequence ID" value="PIA94112.1"/>
    <property type="molecule type" value="Genomic_DNA"/>
</dbReference>
<dbReference type="GO" id="GO:0016034">
    <property type="term" value="F:maleylacetoacetate isomerase activity"/>
    <property type="evidence" value="ECO:0007669"/>
    <property type="project" value="TreeGrafter"/>
</dbReference>
<dbReference type="InterPro" id="IPR004045">
    <property type="entry name" value="Glutathione_S-Trfase_N"/>
</dbReference>
<proteinExistence type="inferred from homology"/>
<keyword evidence="4" id="KW-0413">Isomerase</keyword>
<dbReference type="InterPro" id="IPR036249">
    <property type="entry name" value="Thioredoxin-like_sf"/>
</dbReference>
<evidence type="ECO:0000313" key="7">
    <source>
        <dbReference type="Proteomes" id="UP001302367"/>
    </source>
</evidence>
<dbReference type="Proteomes" id="UP001302367">
    <property type="component" value="Chromosome 6"/>
</dbReference>
<protein>
    <submittedName>
        <fullName evidence="4">Maleylacetoacetate isomerase</fullName>
    </submittedName>
</protein>
<feature type="domain" description="GST N-terminal" evidence="2">
    <location>
        <begin position="12"/>
        <end position="100"/>
    </location>
</feature>
<dbReference type="Proteomes" id="UP000230605">
    <property type="component" value="Chromosome 6"/>
</dbReference>
<dbReference type="Pfam" id="PF00043">
    <property type="entry name" value="GST_C"/>
    <property type="match status" value="1"/>
</dbReference>
<keyword evidence="7" id="KW-1185">Reference proteome</keyword>
<comment type="similarity">
    <text evidence="1">Belongs to the GST superfamily. Zeta family.</text>
</comment>
<sequence>MSDPKITHPFTGTLTLYTYFRSSCSCRVRTACHLKNVPLKFKYISLLSAEQTSPPYSSEINPNGTVPTLLIHSSSGELLGKITQSISILEFLEETFPSPDFPALLPPPSQWLQRAKVRDLIALVACDMQPPTNLRILKQVNPLGITNQAWFAANMAKPLAAYEEILVQTAGTYSVGDEISLADVCLAPAIENAVRWEVDLSSYPNVVRVFENLRRVDAFVKGDWRHQEDTPEGLRG</sequence>
<dbReference type="PROSITE" id="PS50405">
    <property type="entry name" value="GST_CTER"/>
    <property type="match status" value="1"/>
</dbReference>
<feature type="domain" description="GST C-terminal" evidence="3">
    <location>
        <begin position="110"/>
        <end position="232"/>
    </location>
</feature>
<dbReference type="GO" id="GO:0005739">
    <property type="term" value="C:mitochondrion"/>
    <property type="evidence" value="ECO:0007669"/>
    <property type="project" value="TreeGrafter"/>
</dbReference>